<dbReference type="InterPro" id="IPR022907">
    <property type="entry name" value="VapC_family"/>
</dbReference>
<dbReference type="Gene3D" id="3.40.50.1010">
    <property type="entry name" value="5'-nuclease"/>
    <property type="match status" value="1"/>
</dbReference>
<gene>
    <name evidence="8" type="primary">vapC</name>
    <name evidence="10" type="ORF">NF557_13805</name>
</gene>
<evidence type="ECO:0000313" key="10">
    <source>
        <dbReference type="EMBL" id="USQ75677.1"/>
    </source>
</evidence>
<keyword evidence="11" id="KW-1185">Reference proteome</keyword>
<sequence>MILDTSALVAILTDEEDSEVLLNLAVESAHLRMSAATALEASIVLDSRSSPQQRRRLDDLLAALAVEIVPFDATHWALAREAYRDFGRGSGHPARFNMGDCYAYALHRATGEPLLYVGDDFAAAGVPRAAP</sequence>
<keyword evidence="8" id="KW-0800">Toxin</keyword>
<evidence type="ECO:0000256" key="3">
    <source>
        <dbReference type="ARBA" id="ARBA00022722"/>
    </source>
</evidence>
<feature type="binding site" evidence="8">
    <location>
        <position position="4"/>
    </location>
    <ligand>
        <name>Mg(2+)</name>
        <dbReference type="ChEBI" id="CHEBI:18420"/>
    </ligand>
</feature>
<dbReference type="EMBL" id="CP099490">
    <property type="protein sequence ID" value="USQ75677.1"/>
    <property type="molecule type" value="Genomic_DNA"/>
</dbReference>
<dbReference type="SUPFAM" id="SSF88723">
    <property type="entry name" value="PIN domain-like"/>
    <property type="match status" value="1"/>
</dbReference>
<evidence type="ECO:0000256" key="2">
    <source>
        <dbReference type="ARBA" id="ARBA00022649"/>
    </source>
</evidence>
<dbReference type="Pfam" id="PF01850">
    <property type="entry name" value="PIN"/>
    <property type="match status" value="1"/>
</dbReference>
<evidence type="ECO:0000256" key="5">
    <source>
        <dbReference type="ARBA" id="ARBA00022801"/>
    </source>
</evidence>
<evidence type="ECO:0000256" key="8">
    <source>
        <dbReference type="HAMAP-Rule" id="MF_00265"/>
    </source>
</evidence>
<organism evidence="10 11">
    <name type="scientific">Ornithinimicrobium cryptoxanthini</name>
    <dbReference type="NCBI Taxonomy" id="2934161"/>
    <lineage>
        <taxon>Bacteria</taxon>
        <taxon>Bacillati</taxon>
        <taxon>Actinomycetota</taxon>
        <taxon>Actinomycetes</taxon>
        <taxon>Micrococcales</taxon>
        <taxon>Ornithinimicrobiaceae</taxon>
        <taxon>Ornithinimicrobium</taxon>
    </lineage>
</organism>
<protein>
    <recommendedName>
        <fullName evidence="8">Ribonuclease VapC</fullName>
        <shortName evidence="8">RNase VapC</shortName>
        <ecNumber evidence="8">3.1.-.-</ecNumber>
    </recommendedName>
    <alternativeName>
        <fullName evidence="8">Toxin VapC</fullName>
    </alternativeName>
</protein>
<keyword evidence="4 8" id="KW-0479">Metal-binding</keyword>
<dbReference type="InterPro" id="IPR050556">
    <property type="entry name" value="Type_II_TA_system_RNase"/>
</dbReference>
<dbReference type="PANTHER" id="PTHR33653">
    <property type="entry name" value="RIBONUCLEASE VAPC2"/>
    <property type="match status" value="1"/>
</dbReference>
<keyword evidence="2 8" id="KW-1277">Toxin-antitoxin system</keyword>
<dbReference type="PANTHER" id="PTHR33653:SF1">
    <property type="entry name" value="RIBONUCLEASE VAPC2"/>
    <property type="match status" value="1"/>
</dbReference>
<evidence type="ECO:0000259" key="9">
    <source>
        <dbReference type="Pfam" id="PF01850"/>
    </source>
</evidence>
<dbReference type="Proteomes" id="UP001056535">
    <property type="component" value="Chromosome"/>
</dbReference>
<dbReference type="InterPro" id="IPR002716">
    <property type="entry name" value="PIN_dom"/>
</dbReference>
<evidence type="ECO:0000256" key="6">
    <source>
        <dbReference type="ARBA" id="ARBA00022842"/>
    </source>
</evidence>
<accession>A0ABY4YGC2</accession>
<dbReference type="HAMAP" id="MF_00265">
    <property type="entry name" value="VapC_Nob1"/>
    <property type="match status" value="1"/>
</dbReference>
<reference evidence="10" key="1">
    <citation type="submission" date="2022-06" db="EMBL/GenBank/DDBJ databases">
        <title>Ornithinimicrobium JY.X270.</title>
        <authorList>
            <person name="Huang Y."/>
        </authorList>
    </citation>
    <scope>NUCLEOTIDE SEQUENCE</scope>
    <source>
        <strain evidence="10">JY.X270</strain>
    </source>
</reference>
<comment type="function">
    <text evidence="8">Toxic component of a toxin-antitoxin (TA) system. An RNase.</text>
</comment>
<keyword evidence="5 8" id="KW-0378">Hydrolase</keyword>
<dbReference type="CDD" id="cd09871">
    <property type="entry name" value="PIN_MtVapC28-VapC30-like"/>
    <property type="match status" value="1"/>
</dbReference>
<name>A0ABY4YGC2_9MICO</name>
<comment type="cofactor">
    <cofactor evidence="1 8">
        <name>Mg(2+)</name>
        <dbReference type="ChEBI" id="CHEBI:18420"/>
    </cofactor>
</comment>
<keyword evidence="3 8" id="KW-0540">Nuclease</keyword>
<dbReference type="RefSeq" id="WP_252620107.1">
    <property type="nucleotide sequence ID" value="NZ_CP099490.1"/>
</dbReference>
<evidence type="ECO:0000256" key="1">
    <source>
        <dbReference type="ARBA" id="ARBA00001946"/>
    </source>
</evidence>
<feature type="domain" description="PIN" evidence="9">
    <location>
        <begin position="1"/>
        <end position="124"/>
    </location>
</feature>
<feature type="binding site" evidence="8">
    <location>
        <position position="100"/>
    </location>
    <ligand>
        <name>Mg(2+)</name>
        <dbReference type="ChEBI" id="CHEBI:18420"/>
    </ligand>
</feature>
<dbReference type="EC" id="3.1.-.-" evidence="8"/>
<comment type="similarity">
    <text evidence="7 8">Belongs to the PINc/VapC protein family.</text>
</comment>
<proteinExistence type="inferred from homology"/>
<evidence type="ECO:0000313" key="11">
    <source>
        <dbReference type="Proteomes" id="UP001056535"/>
    </source>
</evidence>
<dbReference type="InterPro" id="IPR029060">
    <property type="entry name" value="PIN-like_dom_sf"/>
</dbReference>
<keyword evidence="6 8" id="KW-0460">Magnesium</keyword>
<evidence type="ECO:0000256" key="7">
    <source>
        <dbReference type="ARBA" id="ARBA00038093"/>
    </source>
</evidence>
<evidence type="ECO:0000256" key="4">
    <source>
        <dbReference type="ARBA" id="ARBA00022723"/>
    </source>
</evidence>